<keyword evidence="5" id="KW-0597">Phosphoprotein</keyword>
<evidence type="ECO:0000256" key="2">
    <source>
        <dbReference type="ARBA" id="ARBA00010720"/>
    </source>
</evidence>
<evidence type="ECO:0000313" key="18">
    <source>
        <dbReference type="EMBL" id="KIM88960.1"/>
    </source>
</evidence>
<sequence>MAFASKKEDESGLSSYYNNKTTIIQEARVFNESPISPRKCRALLTRIVYLLYVGETFGTQEATTLFFGTTKLFQHKDSALRQMVYLAIKELATTSEDVIMVTSSIMKDMQPNSEVIYRPNSIRALCRIIDPSMAQGVERFFKAAIVDRNPSISSAALVSSYHLFPHAKDVVKRWVNEAQEAVGAKSSPSFFGTASNSSYLNFGTTSSQSNNGYQTIPSTSYITQYHALGLLYLIRQQDRMAVTKMIQQLGGGKSGAGTTLKNPMALCMLIRYAAKVMEDDPNVQKQMVDMLEGWLRHKSDMVNFEAARAICEMKHVAPAQLTKSIAVLQLFLSSPKPALKFAATRTLASLALLHPTSVATCNMDLENLITDSNRSVATYAITTLLKTGNEASVDRLMKQITGFMTEITDEFKVIIVDAIRSLCLKFPLKHVSMLTFLSGVLRDEGGYDFKRAVVEAIFDMIKFIGDCKEQALSHLCEFIEDCEFTKLSVRILHLLGMEGPKAPQPTKYIRFIYNRVVLENATVRAAAVSSLAKFGVNAADAGLRRSISVLLNRCLDDVDDEVRDRAALYLKTFKNEPLAVSYVKEESFFSLAALEAKLVTYVNDPSASAKAFDASSIPKISRAQAAQDVARPSTLDTIGVPASTRTSTTPPPPTAAETQSAYAQQLADVPELTGYGPVLNSTSKPVQLTETETEYQVTCVKHIFQEHVVFQFNVSNTLPDTVLEQVSVYMQPQPDSGLTEDFIIPIPSLTAPTSPSIGYVSYTRDSPEDYPVASFQCILRFVSKELDPSTGEPEAEGYEDEYQLEDVELSAGGDYIIPSYTTFDSEWKKLESGANATETFSLSAMESLKAACDSIIEVLNMEPLGGSQTPSSPSVHTLQLSGLVTGGGGKVLVRSRMTFTKGQGVTMELSVRAEKEAACNLVLAAVT</sequence>
<dbReference type="OrthoDB" id="1074925at2759"/>
<evidence type="ECO:0000256" key="14">
    <source>
        <dbReference type="SAM" id="MobiDB-lite"/>
    </source>
</evidence>
<evidence type="ECO:0000256" key="3">
    <source>
        <dbReference type="ARBA" id="ARBA00022448"/>
    </source>
</evidence>
<dbReference type="InterPro" id="IPR016024">
    <property type="entry name" value="ARM-type_fold"/>
</dbReference>
<dbReference type="GO" id="GO:0030126">
    <property type="term" value="C:COPI vesicle coat"/>
    <property type="evidence" value="ECO:0007669"/>
    <property type="project" value="InterPro"/>
</dbReference>
<protein>
    <recommendedName>
        <fullName evidence="13">Coatomer subunit gamma</fullName>
    </recommendedName>
</protein>
<dbReference type="FunFam" id="1.25.10.10:FF:000071">
    <property type="entry name" value="Coatomer subunit gamma"/>
    <property type="match status" value="1"/>
</dbReference>
<dbReference type="GO" id="GO:0006891">
    <property type="term" value="P:intra-Golgi vesicle-mediated transport"/>
    <property type="evidence" value="ECO:0007669"/>
    <property type="project" value="TreeGrafter"/>
</dbReference>
<dbReference type="SUPFAM" id="SSF49348">
    <property type="entry name" value="Clathrin adaptor appendage domain"/>
    <property type="match status" value="1"/>
</dbReference>
<evidence type="ECO:0000256" key="11">
    <source>
        <dbReference type="ARBA" id="ARBA00023329"/>
    </source>
</evidence>
<dbReference type="Pfam" id="PF08752">
    <property type="entry name" value="COP-gamma_platf"/>
    <property type="match status" value="1"/>
</dbReference>
<evidence type="ECO:0000256" key="5">
    <source>
        <dbReference type="ARBA" id="ARBA00022553"/>
    </source>
</evidence>
<organism evidence="18 19">
    <name type="scientific">Piloderma croceum (strain F 1598)</name>
    <dbReference type="NCBI Taxonomy" id="765440"/>
    <lineage>
        <taxon>Eukaryota</taxon>
        <taxon>Fungi</taxon>
        <taxon>Dikarya</taxon>
        <taxon>Basidiomycota</taxon>
        <taxon>Agaricomycotina</taxon>
        <taxon>Agaricomycetes</taxon>
        <taxon>Agaricomycetidae</taxon>
        <taxon>Atheliales</taxon>
        <taxon>Atheliaceae</taxon>
        <taxon>Piloderma</taxon>
    </lineage>
</organism>
<reference evidence="19" key="2">
    <citation type="submission" date="2015-01" db="EMBL/GenBank/DDBJ databases">
        <title>Evolutionary Origins and Diversification of the Mycorrhizal Mutualists.</title>
        <authorList>
            <consortium name="DOE Joint Genome Institute"/>
            <consortium name="Mycorrhizal Genomics Consortium"/>
            <person name="Kohler A."/>
            <person name="Kuo A."/>
            <person name="Nagy L.G."/>
            <person name="Floudas D."/>
            <person name="Copeland A."/>
            <person name="Barry K.W."/>
            <person name="Cichocki N."/>
            <person name="Veneault-Fourrey C."/>
            <person name="LaButti K."/>
            <person name="Lindquist E.A."/>
            <person name="Lipzen A."/>
            <person name="Lundell T."/>
            <person name="Morin E."/>
            <person name="Murat C."/>
            <person name="Riley R."/>
            <person name="Ohm R."/>
            <person name="Sun H."/>
            <person name="Tunlid A."/>
            <person name="Henrissat B."/>
            <person name="Grigoriev I.V."/>
            <person name="Hibbett D.S."/>
            <person name="Martin F."/>
        </authorList>
    </citation>
    <scope>NUCLEOTIDE SEQUENCE [LARGE SCALE GENOMIC DNA]</scope>
    <source>
        <strain evidence="19">F 1598</strain>
    </source>
</reference>
<dbReference type="FunFam" id="3.30.310.10:FF:000008">
    <property type="entry name" value="Coatomer subunit gamma"/>
    <property type="match status" value="1"/>
</dbReference>
<dbReference type="GO" id="GO:0005198">
    <property type="term" value="F:structural molecule activity"/>
    <property type="evidence" value="ECO:0007669"/>
    <property type="project" value="InterPro"/>
</dbReference>
<evidence type="ECO:0000256" key="12">
    <source>
        <dbReference type="ARBA" id="ARBA00025536"/>
    </source>
</evidence>
<evidence type="ECO:0000313" key="19">
    <source>
        <dbReference type="Proteomes" id="UP000054166"/>
    </source>
</evidence>
<dbReference type="GO" id="GO:0005783">
    <property type="term" value="C:endoplasmic reticulum"/>
    <property type="evidence" value="ECO:0007669"/>
    <property type="project" value="TreeGrafter"/>
</dbReference>
<dbReference type="InterPro" id="IPR032154">
    <property type="entry name" value="Coatomer_g_Cpla"/>
</dbReference>
<dbReference type="InterPro" id="IPR013040">
    <property type="entry name" value="Coatomer_gsu_app_Ig-like_dom"/>
</dbReference>
<dbReference type="AlphaFoldDB" id="A0A0C3FXF1"/>
<dbReference type="GO" id="GO:0005793">
    <property type="term" value="C:endoplasmic reticulum-Golgi intermediate compartment"/>
    <property type="evidence" value="ECO:0007669"/>
    <property type="project" value="TreeGrafter"/>
</dbReference>
<dbReference type="GO" id="GO:0006888">
    <property type="term" value="P:endoplasmic reticulum to Golgi vesicle-mediated transport"/>
    <property type="evidence" value="ECO:0007669"/>
    <property type="project" value="TreeGrafter"/>
</dbReference>
<keyword evidence="10 13" id="KW-0472">Membrane</keyword>
<comment type="subcellular location">
    <subcellularLocation>
        <location evidence="13">Cytoplasm</location>
    </subcellularLocation>
    <subcellularLocation>
        <location evidence="1 13">Golgi apparatus membrane</location>
        <topology evidence="1 13">Peripheral membrane protein</topology>
        <orientation evidence="1 13">Cytoplasmic side</orientation>
    </subcellularLocation>
    <subcellularLocation>
        <location evidence="13">Cytoplasmic vesicle</location>
        <location evidence="13">COPI-coated vesicle membrane</location>
        <topology evidence="13">Peripheral membrane protein</topology>
        <orientation evidence="13">Cytoplasmic side</orientation>
    </subcellularLocation>
</comment>
<evidence type="ECO:0000256" key="9">
    <source>
        <dbReference type="ARBA" id="ARBA00023034"/>
    </source>
</evidence>
<dbReference type="GO" id="GO:0000139">
    <property type="term" value="C:Golgi membrane"/>
    <property type="evidence" value="ECO:0007669"/>
    <property type="project" value="UniProtKB-SubCell"/>
</dbReference>
<evidence type="ECO:0000256" key="8">
    <source>
        <dbReference type="ARBA" id="ARBA00022927"/>
    </source>
</evidence>
<comment type="similarity">
    <text evidence="2 13">Belongs to the COPG family.</text>
</comment>
<keyword evidence="8 13" id="KW-0653">Protein transport</keyword>
<dbReference type="InterPro" id="IPR012295">
    <property type="entry name" value="TBP_dom_sf"/>
</dbReference>
<dbReference type="STRING" id="765440.A0A0C3FXF1"/>
<feature type="domain" description="Coatomer gamma subunit appendage Ig-like subdomain" evidence="16">
    <location>
        <begin position="661"/>
        <end position="810"/>
    </location>
</feature>
<dbReference type="InParanoid" id="A0A0C3FXF1"/>
<reference evidence="18 19" key="1">
    <citation type="submission" date="2014-04" db="EMBL/GenBank/DDBJ databases">
        <authorList>
            <consortium name="DOE Joint Genome Institute"/>
            <person name="Kuo A."/>
            <person name="Tarkka M."/>
            <person name="Buscot F."/>
            <person name="Kohler A."/>
            <person name="Nagy L.G."/>
            <person name="Floudas D."/>
            <person name="Copeland A."/>
            <person name="Barry K.W."/>
            <person name="Cichocki N."/>
            <person name="Veneault-Fourrey C."/>
            <person name="LaButti K."/>
            <person name="Lindquist E.A."/>
            <person name="Lipzen A."/>
            <person name="Lundell T."/>
            <person name="Morin E."/>
            <person name="Murat C."/>
            <person name="Sun H."/>
            <person name="Tunlid A."/>
            <person name="Henrissat B."/>
            <person name="Grigoriev I.V."/>
            <person name="Hibbett D.S."/>
            <person name="Martin F."/>
            <person name="Nordberg H.P."/>
            <person name="Cantor M.N."/>
            <person name="Hua S.X."/>
        </authorList>
    </citation>
    <scope>NUCLEOTIDE SEQUENCE [LARGE SCALE GENOMIC DNA]</scope>
    <source>
        <strain evidence="18 19">F 1598</strain>
    </source>
</reference>
<dbReference type="Pfam" id="PF16381">
    <property type="entry name" value="Coatomer_g_Cpla"/>
    <property type="match status" value="1"/>
</dbReference>
<proteinExistence type="inferred from homology"/>
<dbReference type="FunCoup" id="A0A0C3FXF1">
    <property type="interactions" value="645"/>
</dbReference>
<dbReference type="GO" id="GO:0006886">
    <property type="term" value="P:intracellular protein transport"/>
    <property type="evidence" value="ECO:0007669"/>
    <property type="project" value="InterPro"/>
</dbReference>
<evidence type="ECO:0000256" key="1">
    <source>
        <dbReference type="ARBA" id="ARBA00004255"/>
    </source>
</evidence>
<dbReference type="Gene3D" id="3.30.310.10">
    <property type="entry name" value="TATA-Binding Protein"/>
    <property type="match status" value="1"/>
</dbReference>
<comment type="subunit">
    <text evidence="13">Oligomeric complex.</text>
</comment>
<dbReference type="Proteomes" id="UP000054166">
    <property type="component" value="Unassembled WGS sequence"/>
</dbReference>
<name>A0A0C3FXF1_PILCF</name>
<keyword evidence="7 13" id="KW-0931">ER-Golgi transport</keyword>
<dbReference type="FunFam" id="2.60.40.1480:FF:000001">
    <property type="entry name" value="Coatomer subunit gamma"/>
    <property type="match status" value="1"/>
</dbReference>
<feature type="region of interest" description="Disordered" evidence="14">
    <location>
        <begin position="625"/>
        <end position="659"/>
    </location>
</feature>
<comment type="function">
    <text evidence="12 13">The coatomer is a cytosolic protein complex that binds to dilysine motifs and reversibly associates with Golgi non-clathrin-coated vesicles, which further mediate biosynthetic protein transport from the ER, via the Golgi up to the trans Golgi network. Coatomer complex is required for budding from Golgi membranes, and is essential for the retrograde Golgi-to-ER transport of dilysine-tagged proteins.</text>
</comment>
<dbReference type="SUPFAM" id="SSF48371">
    <property type="entry name" value="ARM repeat"/>
    <property type="match status" value="1"/>
</dbReference>
<dbReference type="InterPro" id="IPR009028">
    <property type="entry name" value="Coatomer/calthrin_app_sub_C"/>
</dbReference>
<evidence type="ECO:0000256" key="4">
    <source>
        <dbReference type="ARBA" id="ARBA00022490"/>
    </source>
</evidence>
<feature type="domain" description="Clathrin/coatomer adaptor adaptin-like N-terminal" evidence="15">
    <location>
        <begin position="20"/>
        <end position="575"/>
    </location>
</feature>
<keyword evidence="3 13" id="KW-0813">Transport</keyword>
<evidence type="ECO:0000259" key="16">
    <source>
        <dbReference type="Pfam" id="PF08752"/>
    </source>
</evidence>
<dbReference type="PANTHER" id="PTHR10261:SF0">
    <property type="entry name" value="COATOMER SUBUNIT GAMMA-2"/>
    <property type="match status" value="1"/>
</dbReference>
<dbReference type="EMBL" id="KN832976">
    <property type="protein sequence ID" value="KIM88960.1"/>
    <property type="molecule type" value="Genomic_DNA"/>
</dbReference>
<dbReference type="HOGENOM" id="CLU_010353_2_0_1"/>
<dbReference type="PIRSF" id="PIRSF037093">
    <property type="entry name" value="Coatomer_gamma_subunit"/>
    <property type="match status" value="1"/>
</dbReference>
<dbReference type="Pfam" id="PF01602">
    <property type="entry name" value="Adaptin_N"/>
    <property type="match status" value="1"/>
</dbReference>
<gene>
    <name evidence="18" type="ORF">PILCRDRAFT_813959</name>
</gene>
<dbReference type="InterPro" id="IPR037067">
    <property type="entry name" value="Coatomer_gsu_app_sf"/>
</dbReference>
<dbReference type="FunFam" id="1.25.10.10:FF:000046">
    <property type="entry name" value="Coatomer subunit gamma"/>
    <property type="match status" value="1"/>
</dbReference>
<evidence type="ECO:0000256" key="6">
    <source>
        <dbReference type="ARBA" id="ARBA00022737"/>
    </source>
</evidence>
<accession>A0A0C3FXF1</accession>
<dbReference type="Gene3D" id="2.60.40.1480">
    <property type="entry name" value="Coatomer, gamma subunit, appendage domain"/>
    <property type="match status" value="1"/>
</dbReference>
<dbReference type="InterPro" id="IPR002553">
    <property type="entry name" value="Clathrin/coatomer_adapt-like_N"/>
</dbReference>
<evidence type="ECO:0000256" key="13">
    <source>
        <dbReference type="PIRNR" id="PIRNR037093"/>
    </source>
</evidence>
<feature type="domain" description="Coatomer subunit gamma C-terminal" evidence="17">
    <location>
        <begin position="813"/>
        <end position="926"/>
    </location>
</feature>
<keyword evidence="11 13" id="KW-0968">Cytoplasmic vesicle</keyword>
<keyword evidence="6" id="KW-0677">Repeat</keyword>
<evidence type="ECO:0000256" key="10">
    <source>
        <dbReference type="ARBA" id="ARBA00023136"/>
    </source>
</evidence>
<dbReference type="InterPro" id="IPR013041">
    <property type="entry name" value="Clathrin_app_Ig-like_sf"/>
</dbReference>
<dbReference type="GO" id="GO:0009306">
    <property type="term" value="P:protein secretion"/>
    <property type="evidence" value="ECO:0007669"/>
    <property type="project" value="TreeGrafter"/>
</dbReference>
<evidence type="ECO:0000256" key="7">
    <source>
        <dbReference type="ARBA" id="ARBA00022892"/>
    </source>
</evidence>
<dbReference type="InterPro" id="IPR017106">
    <property type="entry name" value="Coatomer_gsu"/>
</dbReference>
<dbReference type="SUPFAM" id="SSF55711">
    <property type="entry name" value="Subdomain of clathrin and coatomer appendage domain"/>
    <property type="match status" value="1"/>
</dbReference>
<evidence type="ECO:0000259" key="17">
    <source>
        <dbReference type="Pfam" id="PF16381"/>
    </source>
</evidence>
<keyword evidence="4 13" id="KW-0963">Cytoplasm</keyword>
<keyword evidence="19" id="KW-1185">Reference proteome</keyword>
<keyword evidence="9 13" id="KW-0333">Golgi apparatus</keyword>
<evidence type="ECO:0000259" key="15">
    <source>
        <dbReference type="Pfam" id="PF01602"/>
    </source>
</evidence>
<dbReference type="PANTHER" id="PTHR10261">
    <property type="entry name" value="COATOMER SUBUNIT GAMMA"/>
    <property type="match status" value="1"/>
</dbReference>
<dbReference type="Gene3D" id="1.25.10.10">
    <property type="entry name" value="Leucine-rich Repeat Variant"/>
    <property type="match status" value="2"/>
</dbReference>
<dbReference type="InterPro" id="IPR011989">
    <property type="entry name" value="ARM-like"/>
</dbReference>